<dbReference type="PANTHER" id="PTHR31056">
    <property type="entry name" value="TRANSMEMBRANE PROTEIN 179B"/>
    <property type="match status" value="1"/>
</dbReference>
<name>A0AAE0R8H8_9TELE</name>
<feature type="transmembrane region" description="Helical" evidence="7">
    <location>
        <begin position="99"/>
        <end position="118"/>
    </location>
</feature>
<dbReference type="Proteomes" id="UP001274896">
    <property type="component" value="Unassembled WGS sequence"/>
</dbReference>
<dbReference type="Pfam" id="PF26158">
    <property type="entry name" value="Claudin_TMEM179-179B"/>
    <property type="match status" value="1"/>
</dbReference>
<keyword evidence="3 7" id="KW-1133">Transmembrane helix</keyword>
<feature type="transmembrane region" description="Helical" evidence="7">
    <location>
        <begin position="65"/>
        <end position="87"/>
    </location>
</feature>
<evidence type="ECO:0000313" key="10">
    <source>
        <dbReference type="Proteomes" id="UP001274896"/>
    </source>
</evidence>
<dbReference type="InterPro" id="IPR059010">
    <property type="entry name" value="TMEM179-179B"/>
</dbReference>
<dbReference type="InterPro" id="IPR029776">
    <property type="entry name" value="TMEM179B"/>
</dbReference>
<evidence type="ECO:0000313" key="9">
    <source>
        <dbReference type="EMBL" id="KAK3546629.1"/>
    </source>
</evidence>
<evidence type="ECO:0000256" key="1">
    <source>
        <dbReference type="ARBA" id="ARBA00004141"/>
    </source>
</evidence>
<accession>A0AAE0R8H8</accession>
<evidence type="ECO:0000256" key="6">
    <source>
        <dbReference type="SAM" id="MobiDB-lite"/>
    </source>
</evidence>
<comment type="subcellular location">
    <subcellularLocation>
        <location evidence="1">Membrane</location>
        <topology evidence="1">Multi-pass membrane protein</topology>
    </subcellularLocation>
</comment>
<evidence type="ECO:0000256" key="8">
    <source>
        <dbReference type="SAM" id="SignalP"/>
    </source>
</evidence>
<evidence type="ECO:0008006" key="11">
    <source>
        <dbReference type="Google" id="ProtNLM"/>
    </source>
</evidence>
<keyword evidence="4 7" id="KW-0472">Membrane</keyword>
<evidence type="ECO:0000256" key="5">
    <source>
        <dbReference type="ARBA" id="ARBA00093776"/>
    </source>
</evidence>
<keyword evidence="8" id="KW-0732">Signal</keyword>
<sequence>MALPRLLLLLELALNACCFICGIITAASVTLSQGDFSGKCLLYGSVHLNNSEIDVSWSSAPSLCYFVSGISVCVAVFCFSTTLYWVYSCCVDGEVKRERIWMTFSLLVSGVFLFFLLVTGCILKVGRDKFCESVIKTVPNISRCDEAQSKKWKSPLIGSSFYTKLLNAEIVSTCVLDHFPKCPAVWVNFFIWIIVVVLVVVQRRRGSENIRLEDPGASPSETEPFFKQPGHPN</sequence>
<feature type="signal peptide" evidence="8">
    <location>
        <begin position="1"/>
        <end position="18"/>
    </location>
</feature>
<reference evidence="9" key="1">
    <citation type="submission" date="2023-06" db="EMBL/GenBank/DDBJ databases">
        <title>Male Hemibagrus guttatus genome.</title>
        <authorList>
            <person name="Bian C."/>
        </authorList>
    </citation>
    <scope>NUCLEOTIDE SEQUENCE</scope>
    <source>
        <strain evidence="9">Male_cb2023</strain>
        <tissue evidence="9">Muscle</tissue>
    </source>
</reference>
<comment type="similarity">
    <text evidence="5">Belongs to the TMEM179 family.</text>
</comment>
<dbReference type="EMBL" id="JAUCMX010000005">
    <property type="protein sequence ID" value="KAK3546629.1"/>
    <property type="molecule type" value="Genomic_DNA"/>
</dbReference>
<keyword evidence="2 7" id="KW-0812">Transmembrane</keyword>
<evidence type="ECO:0000256" key="4">
    <source>
        <dbReference type="ARBA" id="ARBA00023136"/>
    </source>
</evidence>
<dbReference type="PANTHER" id="PTHR31056:SF1">
    <property type="entry name" value="TRANSMEMBRANE PROTEIN 179B"/>
    <property type="match status" value="1"/>
</dbReference>
<dbReference type="AlphaFoldDB" id="A0AAE0R8H8"/>
<feature type="chain" id="PRO_5042163506" description="Transmembrane protein 179B" evidence="8">
    <location>
        <begin position="19"/>
        <end position="233"/>
    </location>
</feature>
<organism evidence="9 10">
    <name type="scientific">Hemibagrus guttatus</name>
    <dbReference type="NCBI Taxonomy" id="175788"/>
    <lineage>
        <taxon>Eukaryota</taxon>
        <taxon>Metazoa</taxon>
        <taxon>Chordata</taxon>
        <taxon>Craniata</taxon>
        <taxon>Vertebrata</taxon>
        <taxon>Euteleostomi</taxon>
        <taxon>Actinopterygii</taxon>
        <taxon>Neopterygii</taxon>
        <taxon>Teleostei</taxon>
        <taxon>Ostariophysi</taxon>
        <taxon>Siluriformes</taxon>
        <taxon>Bagridae</taxon>
        <taxon>Hemibagrus</taxon>
    </lineage>
</organism>
<proteinExistence type="inferred from homology"/>
<evidence type="ECO:0000256" key="3">
    <source>
        <dbReference type="ARBA" id="ARBA00022989"/>
    </source>
</evidence>
<feature type="region of interest" description="Disordered" evidence="6">
    <location>
        <begin position="211"/>
        <end position="233"/>
    </location>
</feature>
<evidence type="ECO:0000256" key="7">
    <source>
        <dbReference type="SAM" id="Phobius"/>
    </source>
</evidence>
<feature type="transmembrane region" description="Helical" evidence="7">
    <location>
        <begin position="184"/>
        <end position="201"/>
    </location>
</feature>
<comment type="caution">
    <text evidence="9">The sequence shown here is derived from an EMBL/GenBank/DDBJ whole genome shotgun (WGS) entry which is preliminary data.</text>
</comment>
<protein>
    <recommendedName>
        <fullName evidence="11">Transmembrane protein 179B</fullName>
    </recommendedName>
</protein>
<evidence type="ECO:0000256" key="2">
    <source>
        <dbReference type="ARBA" id="ARBA00022692"/>
    </source>
</evidence>
<gene>
    <name evidence="9" type="ORF">QTP70_031439</name>
</gene>
<keyword evidence="10" id="KW-1185">Reference proteome</keyword>